<dbReference type="AlphaFoldDB" id="A0A0K2T358"/>
<name>A0A0K2T358_LEPSM</name>
<sequence length="62" mass="6725">NIFNIPRLRNEIATLSPSSSLITTNVDDFSLDAFVSYTVSFADTVPEPEKDKTCPSSSDTGI</sequence>
<feature type="non-terminal residue" evidence="1">
    <location>
        <position position="62"/>
    </location>
</feature>
<reference evidence="1" key="1">
    <citation type="submission" date="2014-05" db="EMBL/GenBank/DDBJ databases">
        <authorList>
            <person name="Chronopoulou M."/>
        </authorList>
    </citation>
    <scope>NUCLEOTIDE SEQUENCE</scope>
    <source>
        <tissue evidence="1">Whole organism</tissue>
    </source>
</reference>
<organism evidence="1">
    <name type="scientific">Lepeophtheirus salmonis</name>
    <name type="common">Salmon louse</name>
    <name type="synonym">Caligus salmonis</name>
    <dbReference type="NCBI Taxonomy" id="72036"/>
    <lineage>
        <taxon>Eukaryota</taxon>
        <taxon>Metazoa</taxon>
        <taxon>Ecdysozoa</taxon>
        <taxon>Arthropoda</taxon>
        <taxon>Crustacea</taxon>
        <taxon>Multicrustacea</taxon>
        <taxon>Hexanauplia</taxon>
        <taxon>Copepoda</taxon>
        <taxon>Siphonostomatoida</taxon>
        <taxon>Caligidae</taxon>
        <taxon>Lepeophtheirus</taxon>
    </lineage>
</organism>
<evidence type="ECO:0000313" key="1">
    <source>
        <dbReference type="EMBL" id="CDW20255.1"/>
    </source>
</evidence>
<accession>A0A0K2T358</accession>
<dbReference type="EMBL" id="HACA01002894">
    <property type="protein sequence ID" value="CDW20255.1"/>
    <property type="molecule type" value="Transcribed_RNA"/>
</dbReference>
<feature type="non-terminal residue" evidence="1">
    <location>
        <position position="1"/>
    </location>
</feature>
<proteinExistence type="predicted"/>
<protein>
    <submittedName>
        <fullName evidence="1">Uncharacterized protein</fullName>
    </submittedName>
</protein>